<protein>
    <submittedName>
        <fullName evidence="2">Hypothetical transmembrane protein</fullName>
    </submittedName>
</protein>
<dbReference type="AlphaFoldDB" id="A0A7U7JEA6"/>
<evidence type="ECO:0000256" key="1">
    <source>
        <dbReference type="SAM" id="MobiDB-lite"/>
    </source>
</evidence>
<accession>A0A7U7JEA6</accession>
<dbReference type="EMBL" id="LN651281">
    <property type="protein sequence ID" value="CEJ17291.1"/>
    <property type="molecule type" value="Genomic_DNA"/>
</dbReference>
<reference evidence="2" key="1">
    <citation type="submission" date="2014-11" db="EMBL/GenBank/DDBJ databases">
        <authorList>
            <person name="Genoscope - CEA"/>
        </authorList>
    </citation>
    <scope>NUCLEOTIDE SEQUENCE</scope>
    <source>
        <strain evidence="2">IPO1609</strain>
    </source>
</reference>
<proteinExistence type="predicted"/>
<keyword evidence="2" id="KW-0472">Membrane</keyword>
<organism evidence="2 3">
    <name type="scientific">Ralstonia solanacearum IPO1609</name>
    <dbReference type="NCBI Taxonomy" id="564066"/>
    <lineage>
        <taxon>Bacteria</taxon>
        <taxon>Pseudomonadati</taxon>
        <taxon>Pseudomonadota</taxon>
        <taxon>Betaproteobacteria</taxon>
        <taxon>Burkholderiales</taxon>
        <taxon>Burkholderiaceae</taxon>
        <taxon>Ralstonia</taxon>
        <taxon>Ralstonia solanacearum species complex</taxon>
    </lineage>
</organism>
<keyword evidence="2" id="KW-0812">Transmembrane</keyword>
<name>A0A7U7JEA6_RALSL</name>
<evidence type="ECO:0000313" key="2">
    <source>
        <dbReference type="EMBL" id="CEJ17291.1"/>
    </source>
</evidence>
<feature type="region of interest" description="Disordered" evidence="1">
    <location>
        <begin position="110"/>
        <end position="134"/>
    </location>
</feature>
<gene>
    <name evidence="2" type="ORF">RSIPO_03995</name>
</gene>
<dbReference type="RefSeq" id="WP_020957799.1">
    <property type="nucleotide sequence ID" value="NZ_LN651281.1"/>
</dbReference>
<reference evidence="2" key="2">
    <citation type="submission" date="2022-04" db="EMBL/GenBank/DDBJ databases">
        <title>Genomic draft of R. solanacearum strain IPO1609, a phylotype IIB1/biovar 2/race 3 strain isolated from potato in Europe.</title>
        <authorList>
            <person name="Boucher C."/>
            <person name="Carrere S."/>
            <person name="Dossat C."/>
            <person name="Elbaz M."/>
            <person name="Genin S."/>
            <person name="Gouzy J."/>
            <person name="Prior P."/>
            <person name="Segurens B."/>
            <person name="Wincker P."/>
        </authorList>
    </citation>
    <scope>NUCLEOTIDE SEQUENCE</scope>
    <source>
        <strain evidence="2">IPO1609</strain>
    </source>
</reference>
<dbReference type="Proteomes" id="UP000053470">
    <property type="component" value="Unassembled WGS sequence"/>
</dbReference>
<keyword evidence="3" id="KW-1185">Reference proteome</keyword>
<evidence type="ECO:0000313" key="3">
    <source>
        <dbReference type="Proteomes" id="UP000053470"/>
    </source>
</evidence>
<sequence>MRQPAHSGMTGVPRWFGNAARRGIRVMMVLAGCAIGAGQGVAAEPSALTVDQLRTPEQAIAAVWDAEQRGYGQVLAAYEDARKAAPDDVTLAASQCGFIQRFAWSEESTWTTRPQRISRHARPCSSNSTRPIPKPSCFCWDRNSARPP</sequence>